<dbReference type="KEGG" id="tim:GMBLW1_24760"/>
<accession>A0A6C2YJE4</accession>
<reference evidence="1" key="1">
    <citation type="submission" date="2019-04" db="EMBL/GenBank/DDBJ databases">
        <authorList>
            <consortium name="Science for Life Laboratories"/>
        </authorList>
    </citation>
    <scope>NUCLEOTIDE SEQUENCE</scope>
    <source>
        <strain evidence="1">MBLW1</strain>
    </source>
</reference>
<dbReference type="Proteomes" id="UP000464378">
    <property type="component" value="Chromosome"/>
</dbReference>
<dbReference type="InParanoid" id="A0A6C2YJE4"/>
<sequence>MGPDGKPWHSWRVLILPYLDEALSEQYRLDEPWDGPNNRKLWDKMPKTFKTTHRQEANHRFTTYLAITGDAAVWAGAEKRLEQDITDWDSETLLLVENDQQGVIWTEPRDLPIEQFDGEIDSPNGICGPYERPAAAFVDGLVVSFDPKTPAKVLRAMATRAGGERLDQDNQGLWRIIEDGRKRLLRKLPKE</sequence>
<dbReference type="EMBL" id="LR586016">
    <property type="protein sequence ID" value="VIP01484.1"/>
    <property type="molecule type" value="Genomic_DNA"/>
</dbReference>
<protein>
    <recommendedName>
        <fullName evidence="3">DUF1559 domain-containing protein</fullName>
    </recommendedName>
</protein>
<organism evidence="1">
    <name type="scientific">Tuwongella immobilis</name>
    <dbReference type="NCBI Taxonomy" id="692036"/>
    <lineage>
        <taxon>Bacteria</taxon>
        <taxon>Pseudomonadati</taxon>
        <taxon>Planctomycetota</taxon>
        <taxon>Planctomycetia</taxon>
        <taxon>Gemmatales</taxon>
        <taxon>Gemmataceae</taxon>
        <taxon>Tuwongella</taxon>
    </lineage>
</organism>
<name>A0A6C2YJE4_9BACT</name>
<dbReference type="AlphaFoldDB" id="A0A6C2YJE4"/>
<evidence type="ECO:0000313" key="1">
    <source>
        <dbReference type="EMBL" id="VIP01484.1"/>
    </source>
</evidence>
<evidence type="ECO:0008006" key="3">
    <source>
        <dbReference type="Google" id="ProtNLM"/>
    </source>
</evidence>
<dbReference type="EMBL" id="LR593887">
    <property type="protein sequence ID" value="VTR98544.1"/>
    <property type="molecule type" value="Genomic_DNA"/>
</dbReference>
<gene>
    <name evidence="1" type="ORF">GMBLW1_24760</name>
</gene>
<proteinExistence type="predicted"/>
<evidence type="ECO:0000313" key="2">
    <source>
        <dbReference type="Proteomes" id="UP000464378"/>
    </source>
</evidence>
<keyword evidence="2" id="KW-1185">Reference proteome</keyword>